<name>A0A7S4GEK6_9EUGL</name>
<sequence>MEEKPPLKAVAVTVTSNITPDFNQQLEMELNESLNAEFAQQLGQQELRACLQVAVDGGSQWGRICCGELGVGLVKVQVQGSLLQNDKVYRTICQTVANESDSAVLGCGDMCWLCHPRGKCCADAGPSLARQIALRQCSQSIRTALAQVPQGMS</sequence>
<dbReference type="EMBL" id="HBJA01133537">
    <property type="protein sequence ID" value="CAE0834584.1"/>
    <property type="molecule type" value="Transcribed_RNA"/>
</dbReference>
<evidence type="ECO:0000313" key="1">
    <source>
        <dbReference type="EMBL" id="CAE0834584.1"/>
    </source>
</evidence>
<gene>
    <name evidence="1" type="ORF">EGYM00163_LOCUS45884</name>
</gene>
<protein>
    <submittedName>
        <fullName evidence="1">Uncharacterized protein</fullName>
    </submittedName>
</protein>
<dbReference type="AlphaFoldDB" id="A0A7S4GEK6"/>
<reference evidence="1" key="1">
    <citation type="submission" date="2021-01" db="EMBL/GenBank/DDBJ databases">
        <authorList>
            <person name="Corre E."/>
            <person name="Pelletier E."/>
            <person name="Niang G."/>
            <person name="Scheremetjew M."/>
            <person name="Finn R."/>
            <person name="Kale V."/>
            <person name="Holt S."/>
            <person name="Cochrane G."/>
            <person name="Meng A."/>
            <person name="Brown T."/>
            <person name="Cohen L."/>
        </authorList>
    </citation>
    <scope>NUCLEOTIDE SEQUENCE</scope>
    <source>
        <strain evidence="1">CCMP1594</strain>
    </source>
</reference>
<proteinExistence type="predicted"/>
<organism evidence="1">
    <name type="scientific">Eutreptiella gymnastica</name>
    <dbReference type="NCBI Taxonomy" id="73025"/>
    <lineage>
        <taxon>Eukaryota</taxon>
        <taxon>Discoba</taxon>
        <taxon>Euglenozoa</taxon>
        <taxon>Euglenida</taxon>
        <taxon>Spirocuta</taxon>
        <taxon>Euglenophyceae</taxon>
        <taxon>Eutreptiales</taxon>
        <taxon>Eutreptiaceae</taxon>
        <taxon>Eutreptiella</taxon>
    </lineage>
</organism>
<accession>A0A7S4GEK6</accession>